<keyword evidence="6" id="KW-0378">Hydrolase</keyword>
<evidence type="ECO:0000256" key="11">
    <source>
        <dbReference type="ARBA" id="ARBA00022932"/>
    </source>
</evidence>
<evidence type="ECO:0000256" key="14">
    <source>
        <dbReference type="ARBA" id="ARBA00049244"/>
    </source>
</evidence>
<dbReference type="InterPro" id="IPR012337">
    <property type="entry name" value="RNaseH-like_sf"/>
</dbReference>
<sequence>MKVDYHLPTVHKTTVTNEIPWHERFRHAGSSVIKSMGLPSSDNSCKICDLNKIHRRPFKEHFEPAHLPLDCVHVDLVGPISPSSISGFRYFLTIVDQATSYKVIRLLRNKSDAFGQFTIVKKMMETQEDRSLKKLISDRGGEFLNSHFKELSNECGFIHTFSPAYTPEHNGFAERANRTILEKARCMLNASKLSNSYWAEAVSTATLLSNYTPTPSRHNHSPHMLWTKLSPRIKKLRIFGCQACIMTPKEHREWKLGPSGAEGILLGYENDSSY</sequence>
<dbReference type="PANTHER" id="PTHR42648">
    <property type="entry name" value="TRANSPOSASE, PUTATIVE-RELATED"/>
    <property type="match status" value="1"/>
</dbReference>
<evidence type="ECO:0000259" key="15">
    <source>
        <dbReference type="PROSITE" id="PS50994"/>
    </source>
</evidence>
<evidence type="ECO:0000256" key="12">
    <source>
        <dbReference type="ARBA" id="ARBA00023172"/>
    </source>
</evidence>
<dbReference type="PANTHER" id="PTHR42648:SF11">
    <property type="entry name" value="TRANSPOSON TY4-P GAG-POL POLYPROTEIN"/>
    <property type="match status" value="1"/>
</dbReference>
<keyword evidence="3" id="KW-0540">Nuclease</keyword>
<dbReference type="GO" id="GO:0005634">
    <property type="term" value="C:nucleus"/>
    <property type="evidence" value="ECO:0007669"/>
    <property type="project" value="UniProtKB-ARBA"/>
</dbReference>
<keyword evidence="7" id="KW-0460">Magnesium</keyword>
<dbReference type="GO" id="GO:0004519">
    <property type="term" value="F:endonuclease activity"/>
    <property type="evidence" value="ECO:0007669"/>
    <property type="project" value="UniProtKB-KW"/>
</dbReference>
<name>A0A9Q3FQY1_9BASI</name>
<dbReference type="GO" id="GO:0032196">
    <property type="term" value="P:transposition"/>
    <property type="evidence" value="ECO:0007669"/>
    <property type="project" value="UniProtKB-KW"/>
</dbReference>
<evidence type="ECO:0000313" key="17">
    <source>
        <dbReference type="Proteomes" id="UP000765509"/>
    </source>
</evidence>
<dbReference type="Pfam" id="PF00665">
    <property type="entry name" value="rve"/>
    <property type="match status" value="1"/>
</dbReference>
<dbReference type="GO" id="GO:0003964">
    <property type="term" value="F:RNA-directed DNA polymerase activity"/>
    <property type="evidence" value="ECO:0007669"/>
    <property type="project" value="UniProtKB-KW"/>
</dbReference>
<reference evidence="16" key="1">
    <citation type="submission" date="2021-03" db="EMBL/GenBank/DDBJ databases">
        <title>Draft genome sequence of rust myrtle Austropuccinia psidii MF-1, a brazilian biotype.</title>
        <authorList>
            <person name="Quecine M.C."/>
            <person name="Pachon D.M.R."/>
            <person name="Bonatelli M.L."/>
            <person name="Correr F.H."/>
            <person name="Franceschini L.M."/>
            <person name="Leite T.F."/>
            <person name="Margarido G.R.A."/>
            <person name="Almeida C.A."/>
            <person name="Ferrarezi J.A."/>
            <person name="Labate C.A."/>
        </authorList>
    </citation>
    <scope>NUCLEOTIDE SEQUENCE</scope>
    <source>
        <strain evidence="16">MF-1</strain>
    </source>
</reference>
<dbReference type="GO" id="GO:0003887">
    <property type="term" value="F:DNA-directed DNA polymerase activity"/>
    <property type="evidence" value="ECO:0007669"/>
    <property type="project" value="UniProtKB-KW"/>
</dbReference>
<dbReference type="InterPro" id="IPR039537">
    <property type="entry name" value="Retrotran_Ty1/copia-like"/>
</dbReference>
<dbReference type="EMBL" id="AVOT02046535">
    <property type="protein sequence ID" value="MBW0541851.1"/>
    <property type="molecule type" value="Genomic_DNA"/>
</dbReference>
<keyword evidence="9" id="KW-0229">DNA integration</keyword>
<keyword evidence="11" id="KW-0808">Transferase</keyword>
<keyword evidence="17" id="KW-1185">Reference proteome</keyword>
<dbReference type="Gene3D" id="3.30.420.10">
    <property type="entry name" value="Ribonuclease H-like superfamily/Ribonuclease H"/>
    <property type="match status" value="1"/>
</dbReference>
<dbReference type="GO" id="GO:0015074">
    <property type="term" value="P:DNA integration"/>
    <property type="evidence" value="ECO:0007669"/>
    <property type="project" value="UniProtKB-KW"/>
</dbReference>
<evidence type="ECO:0000256" key="1">
    <source>
        <dbReference type="ARBA" id="ARBA00022578"/>
    </source>
</evidence>
<evidence type="ECO:0000256" key="6">
    <source>
        <dbReference type="ARBA" id="ARBA00022801"/>
    </source>
</evidence>
<keyword evidence="11" id="KW-0239">DNA-directed DNA polymerase</keyword>
<feature type="domain" description="Integrase catalytic" evidence="15">
    <location>
        <begin position="64"/>
        <end position="230"/>
    </location>
</feature>
<dbReference type="GO" id="GO:0003723">
    <property type="term" value="F:RNA binding"/>
    <property type="evidence" value="ECO:0007669"/>
    <property type="project" value="UniProtKB-KW"/>
</dbReference>
<dbReference type="SUPFAM" id="SSF53098">
    <property type="entry name" value="Ribonuclease H-like"/>
    <property type="match status" value="1"/>
</dbReference>
<keyword evidence="10" id="KW-0695">RNA-directed DNA polymerase</keyword>
<evidence type="ECO:0000256" key="9">
    <source>
        <dbReference type="ARBA" id="ARBA00022908"/>
    </source>
</evidence>
<evidence type="ECO:0000256" key="4">
    <source>
        <dbReference type="ARBA" id="ARBA00022723"/>
    </source>
</evidence>
<dbReference type="GO" id="GO:0046872">
    <property type="term" value="F:metal ion binding"/>
    <property type="evidence" value="ECO:0007669"/>
    <property type="project" value="UniProtKB-KW"/>
</dbReference>
<dbReference type="GO" id="GO:0006310">
    <property type="term" value="P:DNA recombination"/>
    <property type="evidence" value="ECO:0007669"/>
    <property type="project" value="UniProtKB-KW"/>
</dbReference>
<keyword evidence="2" id="KW-0548">Nucleotidyltransferase</keyword>
<dbReference type="GO" id="GO:0016787">
    <property type="term" value="F:hydrolase activity"/>
    <property type="evidence" value="ECO:0007669"/>
    <property type="project" value="UniProtKB-KW"/>
</dbReference>
<dbReference type="OrthoDB" id="3243429at2759"/>
<evidence type="ECO:0000313" key="16">
    <source>
        <dbReference type="EMBL" id="MBW0541851.1"/>
    </source>
</evidence>
<keyword evidence="4" id="KW-0479">Metal-binding</keyword>
<evidence type="ECO:0000256" key="7">
    <source>
        <dbReference type="ARBA" id="ARBA00022842"/>
    </source>
</evidence>
<evidence type="ECO:0000256" key="13">
    <source>
        <dbReference type="ARBA" id="ARBA00048173"/>
    </source>
</evidence>
<evidence type="ECO:0000256" key="8">
    <source>
        <dbReference type="ARBA" id="ARBA00022884"/>
    </source>
</evidence>
<organism evidence="16 17">
    <name type="scientific">Austropuccinia psidii MF-1</name>
    <dbReference type="NCBI Taxonomy" id="1389203"/>
    <lineage>
        <taxon>Eukaryota</taxon>
        <taxon>Fungi</taxon>
        <taxon>Dikarya</taxon>
        <taxon>Basidiomycota</taxon>
        <taxon>Pucciniomycotina</taxon>
        <taxon>Pucciniomycetes</taxon>
        <taxon>Pucciniales</taxon>
        <taxon>Sphaerophragmiaceae</taxon>
        <taxon>Austropuccinia</taxon>
    </lineage>
</organism>
<comment type="catalytic activity">
    <reaction evidence="14">
        <text>DNA(n) + a 2'-deoxyribonucleoside 5'-triphosphate = DNA(n+1) + diphosphate</text>
        <dbReference type="Rhea" id="RHEA:22508"/>
        <dbReference type="Rhea" id="RHEA-COMP:17339"/>
        <dbReference type="Rhea" id="RHEA-COMP:17340"/>
        <dbReference type="ChEBI" id="CHEBI:33019"/>
        <dbReference type="ChEBI" id="CHEBI:61560"/>
        <dbReference type="ChEBI" id="CHEBI:173112"/>
        <dbReference type="EC" id="2.7.7.7"/>
    </reaction>
</comment>
<comment type="caution">
    <text evidence="16">The sequence shown here is derived from an EMBL/GenBank/DDBJ whole genome shotgun (WGS) entry which is preliminary data.</text>
</comment>
<comment type="catalytic activity">
    <reaction evidence="13">
        <text>DNA(n) + a 2'-deoxyribonucleoside 5'-triphosphate = DNA(n+1) + diphosphate</text>
        <dbReference type="Rhea" id="RHEA:22508"/>
        <dbReference type="Rhea" id="RHEA-COMP:17339"/>
        <dbReference type="Rhea" id="RHEA-COMP:17340"/>
        <dbReference type="ChEBI" id="CHEBI:33019"/>
        <dbReference type="ChEBI" id="CHEBI:61560"/>
        <dbReference type="ChEBI" id="CHEBI:173112"/>
        <dbReference type="EC" id="2.7.7.49"/>
    </reaction>
</comment>
<protein>
    <recommendedName>
        <fullName evidence="15">Integrase catalytic domain-containing protein</fullName>
    </recommendedName>
</protein>
<evidence type="ECO:0000256" key="2">
    <source>
        <dbReference type="ARBA" id="ARBA00022695"/>
    </source>
</evidence>
<dbReference type="Proteomes" id="UP000765509">
    <property type="component" value="Unassembled WGS sequence"/>
</dbReference>
<keyword evidence="1" id="KW-0815">Transposition</keyword>
<dbReference type="PROSITE" id="PS50994">
    <property type="entry name" value="INTEGRASE"/>
    <property type="match status" value="1"/>
</dbReference>
<evidence type="ECO:0000256" key="10">
    <source>
        <dbReference type="ARBA" id="ARBA00022918"/>
    </source>
</evidence>
<dbReference type="InterPro" id="IPR001584">
    <property type="entry name" value="Integrase_cat-core"/>
</dbReference>
<evidence type="ECO:0000256" key="3">
    <source>
        <dbReference type="ARBA" id="ARBA00022722"/>
    </source>
</evidence>
<evidence type="ECO:0000256" key="5">
    <source>
        <dbReference type="ARBA" id="ARBA00022759"/>
    </source>
</evidence>
<proteinExistence type="predicted"/>
<accession>A0A9Q3FQY1</accession>
<keyword evidence="5" id="KW-0255">Endonuclease</keyword>
<keyword evidence="12" id="KW-0233">DNA recombination</keyword>
<dbReference type="InterPro" id="IPR036397">
    <property type="entry name" value="RNaseH_sf"/>
</dbReference>
<keyword evidence="8" id="KW-0694">RNA-binding</keyword>
<dbReference type="AlphaFoldDB" id="A0A9Q3FQY1"/>
<gene>
    <name evidence="16" type="ORF">O181_081566</name>
</gene>